<reference evidence="1 2" key="1">
    <citation type="submission" date="2016-08" db="EMBL/GenBank/DDBJ databases">
        <title>Draft genome sequence of Candidatus Piscirickettsia litoralis, from seawater.</title>
        <authorList>
            <person name="Wan X."/>
            <person name="Lee A.J."/>
            <person name="Hou S."/>
            <person name="Donachie S.P."/>
        </authorList>
    </citation>
    <scope>NUCLEOTIDE SEQUENCE [LARGE SCALE GENOMIC DNA]</scope>
    <source>
        <strain evidence="1 2">Y2</strain>
    </source>
</reference>
<dbReference type="EMBL" id="MDTU01000001">
    <property type="protein sequence ID" value="ODN42862.1"/>
    <property type="molecule type" value="Genomic_DNA"/>
</dbReference>
<accession>A0ABX3A3P1</accession>
<name>A0ABX3A3P1_9GAMM</name>
<organism evidence="1 2">
    <name type="scientific">Piscirickettsia litoralis</name>
    <dbReference type="NCBI Taxonomy" id="1891921"/>
    <lineage>
        <taxon>Bacteria</taxon>
        <taxon>Pseudomonadati</taxon>
        <taxon>Pseudomonadota</taxon>
        <taxon>Gammaproteobacteria</taxon>
        <taxon>Thiotrichales</taxon>
        <taxon>Piscirickettsiaceae</taxon>
        <taxon>Piscirickettsia</taxon>
    </lineage>
</organism>
<proteinExistence type="predicted"/>
<protein>
    <submittedName>
        <fullName evidence="1">Uncharacterized protein</fullName>
    </submittedName>
</protein>
<sequence length="86" mass="9657">MKLAAIDELYESIQCNSEMSLSPEYASKLMQIAVAYSGQHVLNLSSQMKLALPEQKEIIGMLVKSVQESLENYVQQPSDKITTVRH</sequence>
<dbReference type="Proteomes" id="UP000094329">
    <property type="component" value="Unassembled WGS sequence"/>
</dbReference>
<dbReference type="RefSeq" id="WP_069312659.1">
    <property type="nucleotide sequence ID" value="NZ_MDTU01000001.1"/>
</dbReference>
<evidence type="ECO:0000313" key="2">
    <source>
        <dbReference type="Proteomes" id="UP000094329"/>
    </source>
</evidence>
<gene>
    <name evidence="1" type="ORF">BGC07_07920</name>
</gene>
<keyword evidence="2" id="KW-1185">Reference proteome</keyword>
<evidence type="ECO:0000313" key="1">
    <source>
        <dbReference type="EMBL" id="ODN42862.1"/>
    </source>
</evidence>
<comment type="caution">
    <text evidence="1">The sequence shown here is derived from an EMBL/GenBank/DDBJ whole genome shotgun (WGS) entry which is preliminary data.</text>
</comment>